<feature type="transmembrane region" description="Helical" evidence="2">
    <location>
        <begin position="246"/>
        <end position="267"/>
    </location>
</feature>
<keyword evidence="2" id="KW-1133">Transmembrane helix</keyword>
<evidence type="ECO:0000313" key="3">
    <source>
        <dbReference type="EMBL" id="PNJ65288.1"/>
    </source>
</evidence>
<keyword evidence="2" id="KW-0812">Transmembrane</keyword>
<accession>A0A2J8W693</accession>
<dbReference type="PANTHER" id="PTHR15000:SF1">
    <property type="entry name" value="ERYTHROID DIFFERENTIATION-RELATED FACTOR 1"/>
    <property type="match status" value="1"/>
</dbReference>
<feature type="transmembrane region" description="Helical" evidence="2">
    <location>
        <begin position="216"/>
        <end position="234"/>
    </location>
</feature>
<dbReference type="PANTHER" id="PTHR15000">
    <property type="entry name" value="ERYTHROID DIFFERENTIATION-RELATED FACTOR 1"/>
    <property type="match status" value="1"/>
</dbReference>
<keyword evidence="2" id="KW-0472">Membrane</keyword>
<gene>
    <name evidence="3" type="ORF">CR201_G0012633</name>
</gene>
<organism evidence="3">
    <name type="scientific">Pongo abelii</name>
    <name type="common">Sumatran orangutan</name>
    <name type="synonym">Pongo pygmaeus abelii</name>
    <dbReference type="NCBI Taxonomy" id="9601"/>
    <lineage>
        <taxon>Eukaryota</taxon>
        <taxon>Metazoa</taxon>
        <taxon>Chordata</taxon>
        <taxon>Craniata</taxon>
        <taxon>Vertebrata</taxon>
        <taxon>Euteleostomi</taxon>
        <taxon>Mammalia</taxon>
        <taxon>Eutheria</taxon>
        <taxon>Euarchontoglires</taxon>
        <taxon>Primates</taxon>
        <taxon>Haplorrhini</taxon>
        <taxon>Catarrhini</taxon>
        <taxon>Hominidae</taxon>
        <taxon>Pongo</taxon>
    </lineage>
</organism>
<evidence type="ECO:0000256" key="2">
    <source>
        <dbReference type="SAM" id="Phobius"/>
    </source>
</evidence>
<feature type="non-terminal residue" evidence="3">
    <location>
        <position position="1"/>
    </location>
</feature>
<reference evidence="3" key="1">
    <citation type="submission" date="2017-12" db="EMBL/GenBank/DDBJ databases">
        <title>High-resolution comparative analysis of great ape genomes.</title>
        <authorList>
            <person name="Pollen A."/>
            <person name="Hastie A."/>
            <person name="Hormozdiari F."/>
            <person name="Dougherty M."/>
            <person name="Liu R."/>
            <person name="Chaisson M."/>
            <person name="Hoppe E."/>
            <person name="Hill C."/>
            <person name="Pang A."/>
            <person name="Hillier L."/>
            <person name="Baker C."/>
            <person name="Armstrong J."/>
            <person name="Shendure J."/>
            <person name="Paten B."/>
            <person name="Wilson R."/>
            <person name="Chao H."/>
            <person name="Schneider V."/>
            <person name="Ventura M."/>
            <person name="Kronenberg Z."/>
            <person name="Murali S."/>
            <person name="Gordon D."/>
            <person name="Cantsilieris S."/>
            <person name="Munson K."/>
            <person name="Nelson B."/>
            <person name="Raja A."/>
            <person name="Underwood J."/>
            <person name="Diekhans M."/>
            <person name="Fiddes I."/>
            <person name="Haussler D."/>
            <person name="Eichler E."/>
        </authorList>
    </citation>
    <scope>NUCLEOTIDE SEQUENCE [LARGE SCALE GENOMIC DNA]</scope>
    <source>
        <strain evidence="3">Susie</strain>
    </source>
</reference>
<sequence length="317" mass="35845">SIHQIRPSCAFPVCHDTEERCRLVLSYVLEGLKSVDSSIKKESDLPAADPSTPIPLKYEDESSRGGPEGLEKQMALFLDKMGSLQKGNYSSQSGMIPGSWQHKMKLQLILKSSKAYYVLSDAAMSLQKYGRALRYIKLALQSHDTYCCLCTNMLSEVLLFLSQYLTLCGDIQLMLAQNANNRAAHLEEFHYQTKEDQEILHSLHRESSCQGVPQAWTTWFTVGLCSLAHAYLSIQKRDRNIRVLIFALYLFIYFLRWSFALVAQAGVQWRNLGSLKPPPPGFKRFSCLSLPSSWNYRHAPPCPASPPWPPKVLGLQV</sequence>
<proteinExistence type="predicted"/>
<protein>
    <submittedName>
        <fullName evidence="3">EDRF1 isoform 12</fullName>
    </submittedName>
</protein>
<dbReference type="GO" id="GO:0045893">
    <property type="term" value="P:positive regulation of DNA-templated transcription"/>
    <property type="evidence" value="ECO:0007669"/>
    <property type="project" value="TreeGrafter"/>
</dbReference>
<feature type="region of interest" description="Disordered" evidence="1">
    <location>
        <begin position="40"/>
        <end position="67"/>
    </location>
</feature>
<dbReference type="EMBL" id="NDHI03003398">
    <property type="protein sequence ID" value="PNJ65288.1"/>
    <property type="molecule type" value="Genomic_DNA"/>
</dbReference>
<comment type="caution">
    <text evidence="3">The sequence shown here is derived from an EMBL/GenBank/DDBJ whole genome shotgun (WGS) entry which is preliminary data.</text>
</comment>
<dbReference type="AlphaFoldDB" id="A0A2J8W693"/>
<evidence type="ECO:0000256" key="1">
    <source>
        <dbReference type="SAM" id="MobiDB-lite"/>
    </source>
</evidence>
<name>A0A2J8W693_PONAB</name>